<gene>
    <name evidence="2" type="ORF">JCM14108_2143</name>
</gene>
<evidence type="ECO:0000313" key="3">
    <source>
        <dbReference type="Proteomes" id="UP000019488"/>
    </source>
</evidence>
<dbReference type="InterPro" id="IPR008979">
    <property type="entry name" value="Galactose-bd-like_sf"/>
</dbReference>
<organism evidence="2 3">
    <name type="scientific">Lentilactobacillus farraginis DSM 18382 = JCM 14108</name>
    <dbReference type="NCBI Taxonomy" id="1423743"/>
    <lineage>
        <taxon>Bacteria</taxon>
        <taxon>Bacillati</taxon>
        <taxon>Bacillota</taxon>
        <taxon>Bacilli</taxon>
        <taxon>Lactobacillales</taxon>
        <taxon>Lactobacillaceae</taxon>
        <taxon>Lentilactobacillus</taxon>
    </lineage>
</organism>
<feature type="domain" description="Xaa-Pro dipeptidyl-peptidase C-terminal" evidence="1">
    <location>
        <begin position="5"/>
        <end position="60"/>
    </location>
</feature>
<dbReference type="Proteomes" id="UP000019488">
    <property type="component" value="Unassembled WGS sequence"/>
</dbReference>
<dbReference type="EMBL" id="BAKI01000025">
    <property type="protein sequence ID" value="GAF37129.1"/>
    <property type="molecule type" value="Genomic_DNA"/>
</dbReference>
<evidence type="ECO:0000313" key="2">
    <source>
        <dbReference type="EMBL" id="GAF37129.1"/>
    </source>
</evidence>
<dbReference type="RefSeq" id="WP_369385537.1">
    <property type="nucleotide sequence ID" value="NZ_BAKI01000025.1"/>
</dbReference>
<protein>
    <submittedName>
        <fullName evidence="2">Xaa-Pro dipeptidyl-peptidase</fullName>
    </submittedName>
</protein>
<sequence>MPTVDDLKPGQFYTFEMAFQPTFWRLLAGHQLGILIYATDMDYTIRGNQEITYTVDLDNSTLTLPLLATDAGTN</sequence>
<dbReference type="GO" id="GO:0008239">
    <property type="term" value="F:dipeptidyl-peptidase activity"/>
    <property type="evidence" value="ECO:0007669"/>
    <property type="project" value="InterPro"/>
</dbReference>
<dbReference type="SUPFAM" id="SSF49785">
    <property type="entry name" value="Galactose-binding domain-like"/>
    <property type="match status" value="1"/>
</dbReference>
<comment type="caution">
    <text evidence="2">The sequence shown here is derived from an EMBL/GenBank/DDBJ whole genome shotgun (WGS) entry which is preliminary data.</text>
</comment>
<evidence type="ECO:0000259" key="1">
    <source>
        <dbReference type="Pfam" id="PF08530"/>
    </source>
</evidence>
<reference evidence="2" key="1">
    <citation type="journal article" date="2014" name="Genome Announc.">
        <title>Draft Genome Sequences of Two Lactobacillus Strains, L. farraginis JCM 14108T and L. composti JCM 14202T, Isolated from Compost of Distilled Shochu Residue.</title>
        <authorList>
            <person name="Yuki M."/>
            <person name="Oshima K."/>
            <person name="Suda W."/>
            <person name="Kitahara M."/>
            <person name="Kitamura K."/>
            <person name="Iida T."/>
            <person name="Hattori M."/>
            <person name="Ohkuma M."/>
        </authorList>
    </citation>
    <scope>NUCLEOTIDE SEQUENCE [LARGE SCALE GENOMIC DNA]</scope>
    <source>
        <strain evidence="2">JCM 14108</strain>
    </source>
</reference>
<name>X0PB54_9LACO</name>
<accession>X0PB54</accession>
<proteinExistence type="predicted"/>
<dbReference type="eggNOG" id="COG2936">
    <property type="taxonomic scope" value="Bacteria"/>
</dbReference>
<dbReference type="AlphaFoldDB" id="X0PB54"/>
<dbReference type="Gene3D" id="2.60.120.260">
    <property type="entry name" value="Galactose-binding domain-like"/>
    <property type="match status" value="1"/>
</dbReference>
<dbReference type="Pfam" id="PF08530">
    <property type="entry name" value="PepX_C"/>
    <property type="match status" value="1"/>
</dbReference>
<dbReference type="InterPro" id="IPR013736">
    <property type="entry name" value="Xaa-Pro_dipept_C"/>
</dbReference>